<proteinExistence type="predicted"/>
<dbReference type="EMBL" id="JADBJN010000004">
    <property type="protein sequence ID" value="KAG5666655.1"/>
    <property type="molecule type" value="Genomic_DNA"/>
</dbReference>
<feature type="transmembrane region" description="Helical" evidence="1">
    <location>
        <begin position="46"/>
        <end position="68"/>
    </location>
</feature>
<evidence type="ECO:0000313" key="3">
    <source>
        <dbReference type="Proteomes" id="UP001107558"/>
    </source>
</evidence>
<keyword evidence="1" id="KW-0812">Transmembrane</keyword>
<sequence>MHQSLNNLKSNSTQVFSNQLQSHTKQDRIVKTVMTAQVLCKMPQSLLFALTFILTFSVMMQCCSASIVEVEQKSTTISPAFLCKKQKCENGCSALPVTHATSHADLILNSFTLTSHDNATTSCICPSSCEHEIPRNCTIEYNQILQHGHEMKNPLDPCETFVCLNGKISIHMAVCASIHCPVDQRIKEIGKCCEACDPNYSNFCDDDVNRDCEWHCRYGYVYDEERSCDLCSCMKPPSTATTTTIKPTITEVSTTEMIENDEEQQQKTFFIFLDSENEILNILIVCVILMAVTAFGIFLVFMIWFLHRRIYNRVPLISHGSWKGNNQYA</sequence>
<keyword evidence="1" id="KW-1133">Transmembrane helix</keyword>
<feature type="transmembrane region" description="Helical" evidence="1">
    <location>
        <begin position="279"/>
        <end position="306"/>
    </location>
</feature>
<name>A0A9J6BAE1_POLVA</name>
<reference evidence="2" key="1">
    <citation type="submission" date="2021-03" db="EMBL/GenBank/DDBJ databases">
        <title>Chromosome level genome of the anhydrobiotic midge Polypedilum vanderplanki.</title>
        <authorList>
            <person name="Yoshida Y."/>
            <person name="Kikawada T."/>
            <person name="Gusev O."/>
        </authorList>
    </citation>
    <scope>NUCLEOTIDE SEQUENCE</scope>
    <source>
        <strain evidence="2">NIAS01</strain>
        <tissue evidence="2">Whole body or cell culture</tissue>
    </source>
</reference>
<dbReference type="Gene3D" id="6.20.200.20">
    <property type="match status" value="1"/>
</dbReference>
<accession>A0A9J6BAE1</accession>
<organism evidence="2 3">
    <name type="scientific">Polypedilum vanderplanki</name>
    <name type="common">Sleeping chironomid midge</name>
    <dbReference type="NCBI Taxonomy" id="319348"/>
    <lineage>
        <taxon>Eukaryota</taxon>
        <taxon>Metazoa</taxon>
        <taxon>Ecdysozoa</taxon>
        <taxon>Arthropoda</taxon>
        <taxon>Hexapoda</taxon>
        <taxon>Insecta</taxon>
        <taxon>Pterygota</taxon>
        <taxon>Neoptera</taxon>
        <taxon>Endopterygota</taxon>
        <taxon>Diptera</taxon>
        <taxon>Nematocera</taxon>
        <taxon>Chironomoidea</taxon>
        <taxon>Chironomidae</taxon>
        <taxon>Chironominae</taxon>
        <taxon>Polypedilum</taxon>
        <taxon>Polypedilum</taxon>
    </lineage>
</organism>
<keyword evidence="1" id="KW-0472">Membrane</keyword>
<gene>
    <name evidence="2" type="ORF">PVAND_014671</name>
</gene>
<keyword evidence="3" id="KW-1185">Reference proteome</keyword>
<comment type="caution">
    <text evidence="2">The sequence shown here is derived from an EMBL/GenBank/DDBJ whole genome shotgun (WGS) entry which is preliminary data.</text>
</comment>
<dbReference type="AlphaFoldDB" id="A0A9J6BAE1"/>
<protein>
    <submittedName>
        <fullName evidence="2">Uncharacterized protein</fullName>
    </submittedName>
</protein>
<evidence type="ECO:0000313" key="2">
    <source>
        <dbReference type="EMBL" id="KAG5666655.1"/>
    </source>
</evidence>
<dbReference type="Proteomes" id="UP001107558">
    <property type="component" value="Chromosome 4"/>
</dbReference>
<evidence type="ECO:0000256" key="1">
    <source>
        <dbReference type="SAM" id="Phobius"/>
    </source>
</evidence>